<dbReference type="KEGG" id="phc:BBI08_03805"/>
<evidence type="ECO:0000313" key="2">
    <source>
        <dbReference type="Proteomes" id="UP000092687"/>
    </source>
</evidence>
<dbReference type="STRING" id="1215089.BBI08_03805"/>
<sequence>MDKKKLKAMLLYGLADLLADHGFKKRITNQSFYKKTEDGKISIHLTSINHFDDFDVTVNFAIRLNDVEDILNEIDHPMTPSKKRDTYTLGAELGNITEEGQKRWTIENEEDVKIAMREIYSGILSVFFPVIEKYTSKESVYELAIKDQKESRIFWGVYMIGLDAPSF</sequence>
<name>A0A1C7DP18_9BACL</name>
<accession>A0A1C7DP18</accession>
<reference evidence="1" key="1">
    <citation type="submission" date="2016-10" db="EMBL/GenBank/DDBJ databases">
        <authorList>
            <person name="de Groot N.N."/>
        </authorList>
    </citation>
    <scope>NUCLEOTIDE SEQUENCE</scope>
    <source>
        <strain evidence="1">DSM 24743</strain>
    </source>
</reference>
<evidence type="ECO:0000313" key="1">
    <source>
        <dbReference type="EMBL" id="ANU13021.1"/>
    </source>
</evidence>
<evidence type="ECO:0008006" key="3">
    <source>
        <dbReference type="Google" id="ProtNLM"/>
    </source>
</evidence>
<proteinExistence type="predicted"/>
<dbReference type="AlphaFoldDB" id="A0A1C7DP18"/>
<keyword evidence="2" id="KW-1185">Reference proteome</keyword>
<dbReference type="EMBL" id="CP016537">
    <property type="protein sequence ID" value="ANU13021.1"/>
    <property type="molecule type" value="Genomic_DNA"/>
</dbReference>
<dbReference type="OrthoDB" id="2965712at2"/>
<protein>
    <recommendedName>
        <fullName evidence="3">DUF4304 domain-containing protein</fullName>
    </recommendedName>
</protein>
<dbReference type="Proteomes" id="UP000092687">
    <property type="component" value="Chromosome"/>
</dbReference>
<organism evidence="1 2">
    <name type="scientific">Planococcus halocryophilus</name>
    <dbReference type="NCBI Taxonomy" id="1215089"/>
    <lineage>
        <taxon>Bacteria</taxon>
        <taxon>Bacillati</taxon>
        <taxon>Bacillota</taxon>
        <taxon>Bacilli</taxon>
        <taxon>Bacillales</taxon>
        <taxon>Caryophanaceae</taxon>
        <taxon>Planococcus</taxon>
    </lineage>
</organism>
<gene>
    <name evidence="1" type="ORF">BBI08_03805</name>
</gene>
<dbReference type="RefSeq" id="WP_008499125.1">
    <property type="nucleotide sequence ID" value="NZ_CP016537.2"/>
</dbReference>